<evidence type="ECO:0000313" key="7">
    <source>
        <dbReference type="EMBL" id="KJH48504.1"/>
    </source>
</evidence>
<evidence type="ECO:0000256" key="4">
    <source>
        <dbReference type="ARBA" id="ARBA00022989"/>
    </source>
</evidence>
<dbReference type="PANTHER" id="PTHR31216:SF11">
    <property type="entry name" value="SERPENTINE RECEPTOR CLASS BETA-16-RELATED"/>
    <property type="match status" value="1"/>
</dbReference>
<dbReference type="AlphaFoldDB" id="A0A0D8XXL0"/>
<dbReference type="OrthoDB" id="5811170at2759"/>
<evidence type="ECO:0000256" key="1">
    <source>
        <dbReference type="ARBA" id="ARBA00004141"/>
    </source>
</evidence>
<proteinExistence type="inferred from homology"/>
<evidence type="ECO:0000256" key="2">
    <source>
        <dbReference type="ARBA" id="ARBA00006860"/>
    </source>
</evidence>
<reference evidence="8" key="2">
    <citation type="journal article" date="2016" name="Sci. Rep.">
        <title>Dictyocaulus viviparus genome, variome and transcriptome elucidate lungworm biology and support future intervention.</title>
        <authorList>
            <person name="McNulty S.N."/>
            <person name="Strube C."/>
            <person name="Rosa B.A."/>
            <person name="Martin J.C."/>
            <person name="Tyagi R."/>
            <person name="Choi Y.J."/>
            <person name="Wang Q."/>
            <person name="Hallsworth Pepin K."/>
            <person name="Zhang X."/>
            <person name="Ozersky P."/>
            <person name="Wilson R.K."/>
            <person name="Sternberg P.W."/>
            <person name="Gasser R.B."/>
            <person name="Mitreva M."/>
        </authorList>
    </citation>
    <scope>NUCLEOTIDE SEQUENCE [LARGE SCALE GENOMIC DNA]</scope>
    <source>
        <strain evidence="8">HannoverDv2000</strain>
    </source>
</reference>
<dbReference type="EMBL" id="KN716265">
    <property type="protein sequence ID" value="KJH48504.1"/>
    <property type="molecule type" value="Genomic_DNA"/>
</dbReference>
<gene>
    <name evidence="7" type="ORF">DICVIV_05354</name>
</gene>
<name>A0A0D8XXL0_DICVI</name>
<dbReference type="Pfam" id="PF10292">
    <property type="entry name" value="7TM_GPCR_Srab"/>
    <property type="match status" value="1"/>
</dbReference>
<reference evidence="7 8" key="1">
    <citation type="submission" date="2013-11" db="EMBL/GenBank/DDBJ databases">
        <title>Draft genome of the bovine lungworm Dictyocaulus viviparus.</title>
        <authorList>
            <person name="Mitreva M."/>
        </authorList>
    </citation>
    <scope>NUCLEOTIDE SEQUENCE [LARGE SCALE GENOMIC DNA]</scope>
    <source>
        <strain evidence="7 8">HannoverDv2000</strain>
    </source>
</reference>
<dbReference type="PANTHER" id="PTHR31216">
    <property type="entry name" value="SERPENTINE RECEPTOR CLASS BETA-1-RELATED-RELATED"/>
    <property type="match status" value="1"/>
</dbReference>
<accession>A0A0D8XXL0</accession>
<keyword evidence="5 6" id="KW-0472">Membrane</keyword>
<protein>
    <submittedName>
        <fullName evidence="7">Uncharacterized protein</fullName>
    </submittedName>
</protein>
<feature type="transmembrane region" description="Helical" evidence="6">
    <location>
        <begin position="37"/>
        <end position="59"/>
    </location>
</feature>
<dbReference type="GO" id="GO:0007606">
    <property type="term" value="P:sensory perception of chemical stimulus"/>
    <property type="evidence" value="ECO:0007669"/>
    <property type="project" value="InterPro"/>
</dbReference>
<dbReference type="GO" id="GO:0016020">
    <property type="term" value="C:membrane"/>
    <property type="evidence" value="ECO:0007669"/>
    <property type="project" value="UniProtKB-SubCell"/>
</dbReference>
<organism evidence="7 8">
    <name type="scientific">Dictyocaulus viviparus</name>
    <name type="common">Bovine lungworm</name>
    <dbReference type="NCBI Taxonomy" id="29172"/>
    <lineage>
        <taxon>Eukaryota</taxon>
        <taxon>Metazoa</taxon>
        <taxon>Ecdysozoa</taxon>
        <taxon>Nematoda</taxon>
        <taxon>Chromadorea</taxon>
        <taxon>Rhabditida</taxon>
        <taxon>Rhabditina</taxon>
        <taxon>Rhabditomorpha</taxon>
        <taxon>Strongyloidea</taxon>
        <taxon>Metastrongylidae</taxon>
        <taxon>Dictyocaulus</taxon>
    </lineage>
</organism>
<evidence type="ECO:0000256" key="3">
    <source>
        <dbReference type="ARBA" id="ARBA00022692"/>
    </source>
</evidence>
<keyword evidence="3 6" id="KW-0812">Transmembrane</keyword>
<dbReference type="GO" id="GO:0004888">
    <property type="term" value="F:transmembrane signaling receptor activity"/>
    <property type="evidence" value="ECO:0007669"/>
    <property type="project" value="InterPro"/>
</dbReference>
<dbReference type="InterPro" id="IPR019408">
    <property type="entry name" value="7TM_GPCR_serpentine_rcpt_Srab"/>
</dbReference>
<feature type="transmembrane region" description="Helical" evidence="6">
    <location>
        <begin position="85"/>
        <end position="104"/>
    </location>
</feature>
<evidence type="ECO:0000313" key="8">
    <source>
        <dbReference type="Proteomes" id="UP000053766"/>
    </source>
</evidence>
<keyword evidence="4 6" id="KW-1133">Transmembrane helix</keyword>
<comment type="similarity">
    <text evidence="2">Belongs to the nematode receptor-like protein srb family.</text>
</comment>
<evidence type="ECO:0000256" key="5">
    <source>
        <dbReference type="ARBA" id="ARBA00023136"/>
    </source>
</evidence>
<sequence length="142" mass="15649">MNESVSDECREVLCLVALCCERGVATIRFSKYESNGIALGLLLFILTIAGVVIATFYVYDLDDFNTKSFSNLAIPPGAAKEYNQISLANIPVSLICFLTLQISLRINKKQCSISCTTLTSRYQKRENIVTTDFAAHIAALQV</sequence>
<dbReference type="Proteomes" id="UP000053766">
    <property type="component" value="Unassembled WGS sequence"/>
</dbReference>
<comment type="subcellular location">
    <subcellularLocation>
        <location evidence="1">Membrane</location>
        <topology evidence="1">Multi-pass membrane protein</topology>
    </subcellularLocation>
</comment>
<dbReference type="InterPro" id="IPR002184">
    <property type="entry name" value="7TM_GPCR_serpentine_rcpt_Srb"/>
</dbReference>
<evidence type="ECO:0000256" key="6">
    <source>
        <dbReference type="SAM" id="Phobius"/>
    </source>
</evidence>
<keyword evidence="8" id="KW-1185">Reference proteome</keyword>